<protein>
    <submittedName>
        <fullName evidence="3">Metal transporter</fullName>
    </submittedName>
</protein>
<keyword evidence="2" id="KW-0812">Transmembrane</keyword>
<feature type="compositionally biased region" description="Polar residues" evidence="1">
    <location>
        <begin position="168"/>
        <end position="178"/>
    </location>
</feature>
<feature type="transmembrane region" description="Helical" evidence="2">
    <location>
        <begin position="63"/>
        <end position="85"/>
    </location>
</feature>
<feature type="transmembrane region" description="Helical" evidence="2">
    <location>
        <begin position="12"/>
        <end position="32"/>
    </location>
</feature>
<name>A0ABW5GQJ1_9PSEU</name>
<reference evidence="4" key="1">
    <citation type="journal article" date="2019" name="Int. J. Syst. Evol. Microbiol.">
        <title>The Global Catalogue of Microorganisms (GCM) 10K type strain sequencing project: providing services to taxonomists for standard genome sequencing and annotation.</title>
        <authorList>
            <consortium name="The Broad Institute Genomics Platform"/>
            <consortium name="The Broad Institute Genome Sequencing Center for Infectious Disease"/>
            <person name="Wu L."/>
            <person name="Ma J."/>
        </authorList>
    </citation>
    <scope>NUCLEOTIDE SEQUENCE [LARGE SCALE GENOMIC DNA]</scope>
    <source>
        <strain evidence="4">CGMCC 4.7643</strain>
    </source>
</reference>
<evidence type="ECO:0000256" key="2">
    <source>
        <dbReference type="SAM" id="Phobius"/>
    </source>
</evidence>
<dbReference type="Proteomes" id="UP001597419">
    <property type="component" value="Unassembled WGS sequence"/>
</dbReference>
<keyword evidence="2" id="KW-1133">Transmembrane helix</keyword>
<proteinExistence type="predicted"/>
<sequence length="178" mass="18037">MTSAERPASMMVNVGLGIVFAAGIVFTAYMLMNSWGGASWVFSSAVSVVVCVLALLRERQPALFAGAGVAVTAIAVLVSLVAGHALPQEPAPITALAMAVLIGSALRTLPIRPAVTIALGGVVVVIGAWIDGQAAVTYLATAGLAAALVLGPLLRTRDHDPRAAGTAPRSSWSGSPQR</sequence>
<comment type="caution">
    <text evidence="3">The sequence shown here is derived from an EMBL/GenBank/DDBJ whole genome shotgun (WGS) entry which is preliminary data.</text>
</comment>
<dbReference type="EMBL" id="JBHUKU010000020">
    <property type="protein sequence ID" value="MFD2463039.1"/>
    <property type="molecule type" value="Genomic_DNA"/>
</dbReference>
<feature type="region of interest" description="Disordered" evidence="1">
    <location>
        <begin position="159"/>
        <end position="178"/>
    </location>
</feature>
<keyword evidence="4" id="KW-1185">Reference proteome</keyword>
<keyword evidence="2" id="KW-0472">Membrane</keyword>
<dbReference type="RefSeq" id="WP_345392600.1">
    <property type="nucleotide sequence ID" value="NZ_BAABHG010000005.1"/>
</dbReference>
<accession>A0ABW5GQJ1</accession>
<organism evidence="3 4">
    <name type="scientific">Amycolatopsis samaneae</name>
    <dbReference type="NCBI Taxonomy" id="664691"/>
    <lineage>
        <taxon>Bacteria</taxon>
        <taxon>Bacillati</taxon>
        <taxon>Actinomycetota</taxon>
        <taxon>Actinomycetes</taxon>
        <taxon>Pseudonocardiales</taxon>
        <taxon>Pseudonocardiaceae</taxon>
        <taxon>Amycolatopsis</taxon>
    </lineage>
</organism>
<evidence type="ECO:0000313" key="4">
    <source>
        <dbReference type="Proteomes" id="UP001597419"/>
    </source>
</evidence>
<feature type="transmembrane region" description="Helical" evidence="2">
    <location>
        <begin position="136"/>
        <end position="154"/>
    </location>
</feature>
<feature type="transmembrane region" description="Helical" evidence="2">
    <location>
        <begin position="114"/>
        <end position="130"/>
    </location>
</feature>
<feature type="transmembrane region" description="Helical" evidence="2">
    <location>
        <begin position="38"/>
        <end position="56"/>
    </location>
</feature>
<evidence type="ECO:0000256" key="1">
    <source>
        <dbReference type="SAM" id="MobiDB-lite"/>
    </source>
</evidence>
<feature type="transmembrane region" description="Helical" evidence="2">
    <location>
        <begin position="91"/>
        <end position="109"/>
    </location>
</feature>
<gene>
    <name evidence="3" type="ORF">ACFSYJ_30825</name>
</gene>
<evidence type="ECO:0000313" key="3">
    <source>
        <dbReference type="EMBL" id="MFD2463039.1"/>
    </source>
</evidence>